<keyword evidence="2" id="KW-1185">Reference proteome</keyword>
<dbReference type="RefSeq" id="WP_344352068.1">
    <property type="nucleotide sequence ID" value="NZ_BAAASM010000054.1"/>
</dbReference>
<dbReference type="EMBL" id="JBHSOE010000002">
    <property type="protein sequence ID" value="MFC5654319.1"/>
    <property type="molecule type" value="Genomic_DNA"/>
</dbReference>
<evidence type="ECO:0000313" key="2">
    <source>
        <dbReference type="Proteomes" id="UP001596065"/>
    </source>
</evidence>
<reference evidence="2" key="1">
    <citation type="journal article" date="2019" name="Int. J. Syst. Evol. Microbiol.">
        <title>The Global Catalogue of Microorganisms (GCM) 10K type strain sequencing project: providing services to taxonomists for standard genome sequencing and annotation.</title>
        <authorList>
            <consortium name="The Broad Institute Genomics Platform"/>
            <consortium name="The Broad Institute Genome Sequencing Center for Infectious Disease"/>
            <person name="Wu L."/>
            <person name="Ma J."/>
        </authorList>
    </citation>
    <scope>NUCLEOTIDE SEQUENCE [LARGE SCALE GENOMIC DNA]</scope>
    <source>
        <strain evidence="2">KCTC 5701</strain>
    </source>
</reference>
<name>A0ABW0WC28_STRNO</name>
<evidence type="ECO:0000313" key="1">
    <source>
        <dbReference type="EMBL" id="MFC5654319.1"/>
    </source>
</evidence>
<gene>
    <name evidence="1" type="ORF">ACFP3J_02275</name>
</gene>
<sequence length="80" mass="9141">MNQNLQDDAWHALDQYRTGHIADPYDALDAHRIFAYELMLSELATLDECREVERALVAALNAATRQRAEQSINDTLPKEL</sequence>
<protein>
    <submittedName>
        <fullName evidence="1">Uncharacterized protein</fullName>
    </submittedName>
</protein>
<dbReference type="Proteomes" id="UP001596065">
    <property type="component" value="Unassembled WGS sequence"/>
</dbReference>
<organism evidence="1 2">
    <name type="scientific">Streptomyces nogalater</name>
    <dbReference type="NCBI Taxonomy" id="38314"/>
    <lineage>
        <taxon>Bacteria</taxon>
        <taxon>Bacillati</taxon>
        <taxon>Actinomycetota</taxon>
        <taxon>Actinomycetes</taxon>
        <taxon>Kitasatosporales</taxon>
        <taxon>Streptomycetaceae</taxon>
        <taxon>Streptomyces</taxon>
    </lineage>
</organism>
<comment type="caution">
    <text evidence="1">The sequence shown here is derived from an EMBL/GenBank/DDBJ whole genome shotgun (WGS) entry which is preliminary data.</text>
</comment>
<accession>A0ABW0WC28</accession>
<proteinExistence type="predicted"/>